<evidence type="ECO:0000256" key="1">
    <source>
        <dbReference type="ARBA" id="ARBA00001917"/>
    </source>
</evidence>
<dbReference type="Gene3D" id="3.10.20.30">
    <property type="match status" value="1"/>
</dbReference>
<dbReference type="PROSITE" id="PS00197">
    <property type="entry name" value="2FE2S_FER_1"/>
    <property type="match status" value="1"/>
</dbReference>
<dbReference type="SUPFAM" id="SSF54292">
    <property type="entry name" value="2Fe-2S ferredoxin-like"/>
    <property type="match status" value="1"/>
</dbReference>
<dbReference type="EMBL" id="FCOM02000089">
    <property type="protein sequence ID" value="SAL87332.1"/>
    <property type="molecule type" value="Genomic_DNA"/>
</dbReference>
<keyword evidence="6" id="KW-0560">Oxidoreductase</keyword>
<keyword evidence="8" id="KW-0411">Iron-sulfur</keyword>
<dbReference type="Pfam" id="PF00111">
    <property type="entry name" value="Fer2"/>
    <property type="match status" value="1"/>
</dbReference>
<evidence type="ECO:0000259" key="9">
    <source>
        <dbReference type="PROSITE" id="PS51085"/>
    </source>
</evidence>
<feature type="domain" description="2Fe-2S ferredoxin-type" evidence="9">
    <location>
        <begin position="248"/>
        <end position="333"/>
    </location>
</feature>
<reference evidence="11" key="1">
    <citation type="submission" date="2016-01" db="EMBL/GenBank/DDBJ databases">
        <authorList>
            <person name="Peeters C."/>
        </authorList>
    </citation>
    <scope>NUCLEOTIDE SEQUENCE [LARGE SCALE GENOMIC DNA]</scope>
    <source>
        <strain evidence="11">LMG 29317</strain>
    </source>
</reference>
<organism evidence="11 12">
    <name type="scientific">Caballeronia arvi</name>
    <dbReference type="NCBI Taxonomy" id="1777135"/>
    <lineage>
        <taxon>Bacteria</taxon>
        <taxon>Pseudomonadati</taxon>
        <taxon>Pseudomonadota</taxon>
        <taxon>Betaproteobacteria</taxon>
        <taxon>Burkholderiales</taxon>
        <taxon>Burkholderiaceae</taxon>
        <taxon>Caballeronia</taxon>
    </lineage>
</organism>
<dbReference type="SUPFAM" id="SSF63380">
    <property type="entry name" value="Riboflavin synthase domain-like"/>
    <property type="match status" value="1"/>
</dbReference>
<dbReference type="PROSITE" id="PS51384">
    <property type="entry name" value="FAD_FR"/>
    <property type="match status" value="1"/>
</dbReference>
<dbReference type="InterPro" id="IPR050415">
    <property type="entry name" value="MRET"/>
</dbReference>
<feature type="domain" description="FAD-binding FR-type" evidence="10">
    <location>
        <begin position="13"/>
        <end position="115"/>
    </location>
</feature>
<keyword evidence="12" id="KW-1185">Reference proteome</keyword>
<evidence type="ECO:0000313" key="12">
    <source>
        <dbReference type="Proteomes" id="UP000055019"/>
    </source>
</evidence>
<dbReference type="CDD" id="cd06185">
    <property type="entry name" value="PDR_like"/>
    <property type="match status" value="1"/>
</dbReference>
<evidence type="ECO:0000256" key="4">
    <source>
        <dbReference type="ARBA" id="ARBA00022714"/>
    </source>
</evidence>
<dbReference type="Pfam" id="PF22290">
    <property type="entry name" value="DmmA-like_N"/>
    <property type="match status" value="1"/>
</dbReference>
<keyword evidence="2" id="KW-0285">Flavoprotein</keyword>
<dbReference type="InterPro" id="IPR017927">
    <property type="entry name" value="FAD-bd_FR_type"/>
</dbReference>
<dbReference type="InterPro" id="IPR039261">
    <property type="entry name" value="FNR_nucleotide-bd"/>
</dbReference>
<evidence type="ECO:0000256" key="7">
    <source>
        <dbReference type="ARBA" id="ARBA00023004"/>
    </source>
</evidence>
<dbReference type="PROSITE" id="PS51085">
    <property type="entry name" value="2FE2S_FER_2"/>
    <property type="match status" value="1"/>
</dbReference>
<dbReference type="GO" id="GO:0016491">
    <property type="term" value="F:oxidoreductase activity"/>
    <property type="evidence" value="ECO:0007669"/>
    <property type="project" value="UniProtKB-KW"/>
</dbReference>
<proteinExistence type="predicted"/>
<dbReference type="AlphaFoldDB" id="A0A158L1V7"/>
<evidence type="ECO:0000259" key="10">
    <source>
        <dbReference type="PROSITE" id="PS51384"/>
    </source>
</evidence>
<comment type="cofactor">
    <cofactor evidence="1">
        <name>FMN</name>
        <dbReference type="ChEBI" id="CHEBI:58210"/>
    </cofactor>
</comment>
<dbReference type="Proteomes" id="UP000055019">
    <property type="component" value="Unassembled WGS sequence"/>
</dbReference>
<dbReference type="GO" id="GO:0051537">
    <property type="term" value="F:2 iron, 2 sulfur cluster binding"/>
    <property type="evidence" value="ECO:0007669"/>
    <property type="project" value="UniProtKB-KW"/>
</dbReference>
<dbReference type="PANTHER" id="PTHR47354:SF1">
    <property type="entry name" value="CARNITINE MONOOXYGENASE REDUCTASE SUBUNIT"/>
    <property type="match status" value="1"/>
</dbReference>
<dbReference type="PRINTS" id="PR00409">
    <property type="entry name" value="PHDIOXRDTASE"/>
</dbReference>
<evidence type="ECO:0000256" key="3">
    <source>
        <dbReference type="ARBA" id="ARBA00022643"/>
    </source>
</evidence>
<evidence type="ECO:0000313" key="11">
    <source>
        <dbReference type="EMBL" id="SAL87332.1"/>
    </source>
</evidence>
<accession>A0A158L1V7</accession>
<dbReference type="InterPro" id="IPR054582">
    <property type="entry name" value="DmmA-like_N"/>
</dbReference>
<dbReference type="InterPro" id="IPR036010">
    <property type="entry name" value="2Fe-2S_ferredoxin-like_sf"/>
</dbReference>
<dbReference type="RefSeq" id="WP_235024883.1">
    <property type="nucleotide sequence ID" value="NZ_FCOM02000089.1"/>
</dbReference>
<sequence>MHETVHGKMANVEQTRLVVVDSIINEADQIRLFRVRSVGDDVLEKYEPGAHVDVVTPSGFTRQYSLCGDPACEDSYLFAVKREVGSRGGSSSLHEFLSVGSELRIGRPRNIFRLHDAAEFHLLIAAGIGITPLLSMAYRLASVNSPFVIHYFVRSLDQAAFAKVLSSPPFWGHVVFHVGVSRDAVAKELDDAFSSIAAGTHVYTCGPNGFMDKVVAAGERRLPPDSIHLERFQASPTNTSEERSDAGFTVKIASSGQTVRVAEGTTIVRALSEIGVEIETSCEEGICGTCIVGVLGGDIEHRDQCLSKTEKARNDAICCCVSRASSAEIVLDL</sequence>
<keyword evidence="4" id="KW-0001">2Fe-2S</keyword>
<dbReference type="CDD" id="cd00207">
    <property type="entry name" value="fer2"/>
    <property type="match status" value="1"/>
</dbReference>
<keyword evidence="7" id="KW-0408">Iron</keyword>
<protein>
    <submittedName>
        <fullName evidence="11">Ferredoxin</fullName>
    </submittedName>
</protein>
<keyword evidence="5" id="KW-0479">Metal-binding</keyword>
<evidence type="ECO:0000256" key="5">
    <source>
        <dbReference type="ARBA" id="ARBA00022723"/>
    </source>
</evidence>
<evidence type="ECO:0000256" key="6">
    <source>
        <dbReference type="ARBA" id="ARBA00023002"/>
    </source>
</evidence>
<dbReference type="Gene3D" id="2.40.30.10">
    <property type="entry name" value="Translation factors"/>
    <property type="match status" value="1"/>
</dbReference>
<comment type="caution">
    <text evidence="11">The sequence shown here is derived from an EMBL/GenBank/DDBJ whole genome shotgun (WGS) entry which is preliminary data.</text>
</comment>
<dbReference type="InterPro" id="IPR006058">
    <property type="entry name" value="2Fe2S_fd_BS"/>
</dbReference>
<evidence type="ECO:0000256" key="8">
    <source>
        <dbReference type="ARBA" id="ARBA00023014"/>
    </source>
</evidence>
<dbReference type="InterPro" id="IPR017938">
    <property type="entry name" value="Riboflavin_synthase-like_b-brl"/>
</dbReference>
<dbReference type="SUPFAM" id="SSF52343">
    <property type="entry name" value="Ferredoxin reductase-like, C-terminal NADP-linked domain"/>
    <property type="match status" value="1"/>
</dbReference>
<evidence type="ECO:0000256" key="2">
    <source>
        <dbReference type="ARBA" id="ARBA00022630"/>
    </source>
</evidence>
<dbReference type="Gene3D" id="3.40.50.80">
    <property type="entry name" value="Nucleotide-binding domain of ferredoxin-NADP reductase (FNR) module"/>
    <property type="match status" value="1"/>
</dbReference>
<gene>
    <name evidence="11" type="ORF">AWB74_08068</name>
</gene>
<dbReference type="PANTHER" id="PTHR47354">
    <property type="entry name" value="NADH OXIDOREDUCTASE HCR"/>
    <property type="match status" value="1"/>
</dbReference>
<keyword evidence="3" id="KW-0288">FMN</keyword>
<name>A0A158L1V7_9BURK</name>
<dbReference type="InterPro" id="IPR012675">
    <property type="entry name" value="Beta-grasp_dom_sf"/>
</dbReference>
<dbReference type="GO" id="GO:0046872">
    <property type="term" value="F:metal ion binding"/>
    <property type="evidence" value="ECO:0007669"/>
    <property type="project" value="UniProtKB-KW"/>
</dbReference>
<dbReference type="InterPro" id="IPR001041">
    <property type="entry name" value="2Fe-2S_ferredoxin-type"/>
</dbReference>